<dbReference type="InterPro" id="IPR001810">
    <property type="entry name" value="F-box_dom"/>
</dbReference>
<dbReference type="NCBIfam" id="TIGR01640">
    <property type="entry name" value="F_box_assoc_1"/>
    <property type="match status" value="1"/>
</dbReference>
<evidence type="ECO:0000259" key="2">
    <source>
        <dbReference type="Pfam" id="PF08268"/>
    </source>
</evidence>
<evidence type="ECO:0000313" key="3">
    <source>
        <dbReference type="EMBL" id="CAA7042834.1"/>
    </source>
</evidence>
<dbReference type="SUPFAM" id="SSF81383">
    <property type="entry name" value="F-box domain"/>
    <property type="match status" value="1"/>
</dbReference>
<dbReference type="InterPro" id="IPR013187">
    <property type="entry name" value="F-box-assoc_dom_typ3"/>
</dbReference>
<dbReference type="PANTHER" id="PTHR31111:SF138">
    <property type="entry name" value="F-BOX ASSOCIATED DOMAIN-CONTAINING PROTEIN"/>
    <property type="match status" value="1"/>
</dbReference>
<feature type="domain" description="F-box" evidence="1">
    <location>
        <begin position="16"/>
        <end position="49"/>
    </location>
</feature>
<keyword evidence="4" id="KW-1185">Reference proteome</keyword>
<reference evidence="3" key="1">
    <citation type="submission" date="2020-01" db="EMBL/GenBank/DDBJ databases">
        <authorList>
            <person name="Mishra B."/>
        </authorList>
    </citation>
    <scope>NUCLEOTIDE SEQUENCE [LARGE SCALE GENOMIC DNA]</scope>
</reference>
<dbReference type="PANTHER" id="PTHR31111">
    <property type="entry name" value="BNAA05G37150D PROTEIN-RELATED"/>
    <property type="match status" value="1"/>
</dbReference>
<protein>
    <recommendedName>
        <fullName evidence="5">F-box domain-containing protein</fullName>
    </recommendedName>
</protein>
<sequence>MGKKKKEDHNISIHVDLVIEILSRLPVRALLRLKCLSKEFSGIIQSRYFVNLCLSCPSNRPRLLFCFHCHKDKKLLFFSAPHGWPSSIAPTRHEMTVRGGVGVSLRSPPVRGWIIYTIRPNQHVICNPSTRQHLSLPENKILGKHDDLIEFLIFGYDPIFDQFKVLCMSGLGGPSQNQFWVFTVGQDGDLWRKIPGIPNHLNPVTCNHVCGESGICINGVLYFKAYSRRAGYGLLDHLTCVVSLVSFDLNSEKFSLIETSPHLSWFSKLIDFQGKLGFISRVKGCEVEFSCLMENKEWSLMVFHLPWAQEYKSHYRPISSSVLGICDGEIVFVSPTIQVPGYTWHLNLEKKTIRKVEFETPSTGSYGHFLAYYFANHVETTVSL</sequence>
<dbReference type="AlphaFoldDB" id="A0A6D2K3U9"/>
<evidence type="ECO:0000313" key="4">
    <source>
        <dbReference type="Proteomes" id="UP000467841"/>
    </source>
</evidence>
<accession>A0A6D2K3U9</accession>
<dbReference type="Pfam" id="PF00646">
    <property type="entry name" value="F-box"/>
    <property type="match status" value="1"/>
</dbReference>
<feature type="domain" description="F-box associated beta-propeller type 3" evidence="2">
    <location>
        <begin position="62"/>
        <end position="378"/>
    </location>
</feature>
<dbReference type="InterPro" id="IPR036047">
    <property type="entry name" value="F-box-like_dom_sf"/>
</dbReference>
<evidence type="ECO:0008006" key="5">
    <source>
        <dbReference type="Google" id="ProtNLM"/>
    </source>
</evidence>
<evidence type="ECO:0000259" key="1">
    <source>
        <dbReference type="Pfam" id="PF00646"/>
    </source>
</evidence>
<dbReference type="Pfam" id="PF08268">
    <property type="entry name" value="FBA_3"/>
    <property type="match status" value="1"/>
</dbReference>
<dbReference type="Proteomes" id="UP000467841">
    <property type="component" value="Unassembled WGS sequence"/>
</dbReference>
<organism evidence="3 4">
    <name type="scientific">Microthlaspi erraticum</name>
    <dbReference type="NCBI Taxonomy" id="1685480"/>
    <lineage>
        <taxon>Eukaryota</taxon>
        <taxon>Viridiplantae</taxon>
        <taxon>Streptophyta</taxon>
        <taxon>Embryophyta</taxon>
        <taxon>Tracheophyta</taxon>
        <taxon>Spermatophyta</taxon>
        <taxon>Magnoliopsida</taxon>
        <taxon>eudicotyledons</taxon>
        <taxon>Gunneridae</taxon>
        <taxon>Pentapetalae</taxon>
        <taxon>rosids</taxon>
        <taxon>malvids</taxon>
        <taxon>Brassicales</taxon>
        <taxon>Brassicaceae</taxon>
        <taxon>Coluteocarpeae</taxon>
        <taxon>Microthlaspi</taxon>
    </lineage>
</organism>
<comment type="caution">
    <text evidence="3">The sequence shown here is derived from an EMBL/GenBank/DDBJ whole genome shotgun (WGS) entry which is preliminary data.</text>
</comment>
<name>A0A6D2K3U9_9BRAS</name>
<dbReference type="InterPro" id="IPR017451">
    <property type="entry name" value="F-box-assoc_interact_dom"/>
</dbReference>
<proteinExistence type="predicted"/>
<gene>
    <name evidence="3" type="ORF">MERR_LOCUS30069</name>
</gene>
<dbReference type="EMBL" id="CACVBM020001274">
    <property type="protein sequence ID" value="CAA7042834.1"/>
    <property type="molecule type" value="Genomic_DNA"/>
</dbReference>
<dbReference type="OrthoDB" id="1104021at2759"/>